<dbReference type="SUPFAM" id="SSF52218">
    <property type="entry name" value="Flavoproteins"/>
    <property type="match status" value="1"/>
</dbReference>
<dbReference type="GO" id="GO:0010181">
    <property type="term" value="F:FMN binding"/>
    <property type="evidence" value="ECO:0007669"/>
    <property type="project" value="InterPro"/>
</dbReference>
<dbReference type="Proteomes" id="UP001329151">
    <property type="component" value="Chromosome"/>
</dbReference>
<evidence type="ECO:0000313" key="4">
    <source>
        <dbReference type="EMBL" id="BET24578.1"/>
    </source>
</evidence>
<name>A0AA86IZ69_9BURK</name>
<dbReference type="Gene3D" id="3.40.50.360">
    <property type="match status" value="1"/>
</dbReference>
<dbReference type="PROSITE" id="PS50902">
    <property type="entry name" value="FLAVODOXIN_LIKE"/>
    <property type="match status" value="1"/>
</dbReference>
<accession>A0AA86IZ69</accession>
<keyword evidence="1" id="KW-0285">Flavoprotein</keyword>
<proteinExistence type="predicted"/>
<evidence type="ECO:0000313" key="5">
    <source>
        <dbReference type="Proteomes" id="UP001329151"/>
    </source>
</evidence>
<gene>
    <name evidence="4" type="ORF">RGQ30_00790</name>
</gene>
<feature type="domain" description="Flavodoxin-like" evidence="3">
    <location>
        <begin position="4"/>
        <end position="167"/>
    </location>
</feature>
<evidence type="ECO:0000259" key="3">
    <source>
        <dbReference type="PROSITE" id="PS50902"/>
    </source>
</evidence>
<dbReference type="InterPro" id="IPR029039">
    <property type="entry name" value="Flavoprotein-like_sf"/>
</dbReference>
<dbReference type="InterPro" id="IPR005025">
    <property type="entry name" value="FMN_Rdtase-like_dom"/>
</dbReference>
<dbReference type="Pfam" id="PF03358">
    <property type="entry name" value="FMN_red"/>
    <property type="match status" value="1"/>
</dbReference>
<reference evidence="4 5" key="1">
    <citation type="submission" date="2023-10" db="EMBL/GenBank/DDBJ databases">
        <title>Complete Genome Sequence of Limnobacter thiooxidans CS-K2T, Isolated from freshwater lake sediments in Bavaria, Germany.</title>
        <authorList>
            <person name="Naruki M."/>
            <person name="Watanabe A."/>
            <person name="Warashina T."/>
            <person name="Morita T."/>
            <person name="Arakawa K."/>
        </authorList>
    </citation>
    <scope>NUCLEOTIDE SEQUENCE [LARGE SCALE GENOMIC DNA]</scope>
    <source>
        <strain evidence="4 5">CS-K2</strain>
    </source>
</reference>
<dbReference type="EMBL" id="AP028947">
    <property type="protein sequence ID" value="BET24578.1"/>
    <property type="molecule type" value="Genomic_DNA"/>
</dbReference>
<organism evidence="4 5">
    <name type="scientific">Limnobacter thiooxidans</name>
    <dbReference type="NCBI Taxonomy" id="131080"/>
    <lineage>
        <taxon>Bacteria</taxon>
        <taxon>Pseudomonadati</taxon>
        <taxon>Pseudomonadota</taxon>
        <taxon>Betaproteobacteria</taxon>
        <taxon>Burkholderiales</taxon>
        <taxon>Burkholderiaceae</taxon>
        <taxon>Limnobacter</taxon>
    </lineage>
</organism>
<keyword evidence="5" id="KW-1185">Reference proteome</keyword>
<evidence type="ECO:0000256" key="1">
    <source>
        <dbReference type="ARBA" id="ARBA00022630"/>
    </source>
</evidence>
<protein>
    <submittedName>
        <fullName evidence="4">NAD(P)H-dependent oxidoreductase</fullName>
    </submittedName>
</protein>
<dbReference type="KEGG" id="lto:RGQ30_00790"/>
<evidence type="ECO:0000256" key="2">
    <source>
        <dbReference type="ARBA" id="ARBA00022643"/>
    </source>
</evidence>
<dbReference type="GO" id="GO:0016491">
    <property type="term" value="F:oxidoreductase activity"/>
    <property type="evidence" value="ECO:0007669"/>
    <property type="project" value="InterPro"/>
</dbReference>
<dbReference type="InterPro" id="IPR008254">
    <property type="entry name" value="Flavodoxin/NO_synth"/>
</dbReference>
<dbReference type="AlphaFoldDB" id="A0AA86IZ69"/>
<sequence>MKNLLIIYHSITGGSRAMAQALAEGAAEEMDAEAGIQSLLLQASEATEQHVLQADGYVFITPETLGSMAGLMKDFFDRTYYPVLDNINGRPYAVLVCAGSGGQGAVKQIQRIAMGWRLNLIAEPMIVCTHAQTPGDILAQKIINPGDLERCRELGAAFASGLAMGLF</sequence>
<keyword evidence="2" id="KW-0288">FMN</keyword>
<dbReference type="RefSeq" id="WP_130557178.1">
    <property type="nucleotide sequence ID" value="NZ_AP028947.1"/>
</dbReference>